<dbReference type="InterPro" id="IPR007379">
    <property type="entry name" value="Tim44-like_dom"/>
</dbReference>
<dbReference type="PANTHER" id="PTHR28554:SF1">
    <property type="entry name" value="LARGE RIBOSOMAL SUBUNIT PROTEIN ML45"/>
    <property type="match status" value="1"/>
</dbReference>
<dbReference type="GO" id="GO:0005840">
    <property type="term" value="C:ribosome"/>
    <property type="evidence" value="ECO:0007669"/>
    <property type="project" value="UniProtKB-KW"/>
</dbReference>
<evidence type="ECO:0000256" key="6">
    <source>
        <dbReference type="ARBA" id="ARBA00038073"/>
    </source>
</evidence>
<dbReference type="GO" id="GO:0005739">
    <property type="term" value="C:mitochondrion"/>
    <property type="evidence" value="ECO:0007669"/>
    <property type="project" value="UniProtKB-SubCell"/>
</dbReference>
<evidence type="ECO:0000256" key="8">
    <source>
        <dbReference type="ARBA" id="ARBA00043031"/>
    </source>
</evidence>
<keyword evidence="4" id="KW-0496">Mitochondrion</keyword>
<evidence type="ECO:0000256" key="5">
    <source>
        <dbReference type="ARBA" id="ARBA00023274"/>
    </source>
</evidence>
<comment type="subcellular location">
    <subcellularLocation>
        <location evidence="1">Mitochondrion</location>
    </subcellularLocation>
</comment>
<sequence length="105" mass="12385">MWEMKQREQAGWKEIVWNLDSWQYTSLIQARLIAPNPEDPDNAFAQITMRMRSTQTFAVYDVKDQLLAGSMEKQMLVDDHWVFERALQMANSKWRLAGRISIPPQ</sequence>
<dbReference type="GO" id="GO:1990904">
    <property type="term" value="C:ribonucleoprotein complex"/>
    <property type="evidence" value="ECO:0007669"/>
    <property type="project" value="UniProtKB-KW"/>
</dbReference>
<dbReference type="Gene3D" id="3.10.450.240">
    <property type="match status" value="1"/>
</dbReference>
<keyword evidence="2" id="KW-0809">Transit peptide</keyword>
<comment type="caution">
    <text evidence="10">The sequence shown here is derived from an EMBL/GenBank/DDBJ whole genome shotgun (WGS) entry which is preliminary data.</text>
</comment>
<comment type="similarity">
    <text evidence="6">Belongs to the mitochondrion-specific ribosomal protein mL45 family.</text>
</comment>
<keyword evidence="3" id="KW-0689">Ribosomal protein</keyword>
<dbReference type="PANTHER" id="PTHR28554">
    <property type="entry name" value="39S RIBOSOMAL PROTEIN L45, MITOCHONDRIAL"/>
    <property type="match status" value="1"/>
</dbReference>
<dbReference type="EMBL" id="LGRX02027939">
    <property type="protein sequence ID" value="KAK3248593.1"/>
    <property type="molecule type" value="Genomic_DNA"/>
</dbReference>
<evidence type="ECO:0000256" key="7">
    <source>
        <dbReference type="ARBA" id="ARBA00039448"/>
    </source>
</evidence>
<keyword evidence="11" id="KW-1185">Reference proteome</keyword>
<evidence type="ECO:0000256" key="4">
    <source>
        <dbReference type="ARBA" id="ARBA00023128"/>
    </source>
</evidence>
<dbReference type="InterPro" id="IPR032710">
    <property type="entry name" value="NTF2-like_dom_sf"/>
</dbReference>
<evidence type="ECO:0000256" key="1">
    <source>
        <dbReference type="ARBA" id="ARBA00004173"/>
    </source>
</evidence>
<evidence type="ECO:0000313" key="11">
    <source>
        <dbReference type="Proteomes" id="UP001190700"/>
    </source>
</evidence>
<keyword evidence="5" id="KW-0687">Ribonucleoprotein</keyword>
<dbReference type="AlphaFoldDB" id="A0AAE0C534"/>
<evidence type="ECO:0000256" key="2">
    <source>
        <dbReference type="ARBA" id="ARBA00022946"/>
    </source>
</evidence>
<name>A0AAE0C534_9CHLO</name>
<feature type="domain" description="Tim44-like" evidence="9">
    <location>
        <begin position="42"/>
        <end position="98"/>
    </location>
</feature>
<evidence type="ECO:0000313" key="10">
    <source>
        <dbReference type="EMBL" id="KAK3248593.1"/>
    </source>
</evidence>
<dbReference type="Pfam" id="PF04280">
    <property type="entry name" value="Tim44"/>
    <property type="match status" value="1"/>
</dbReference>
<reference evidence="10 11" key="1">
    <citation type="journal article" date="2015" name="Genome Biol. Evol.">
        <title>Comparative Genomics of a Bacterivorous Green Alga Reveals Evolutionary Causalities and Consequences of Phago-Mixotrophic Mode of Nutrition.</title>
        <authorList>
            <person name="Burns J.A."/>
            <person name="Paasch A."/>
            <person name="Narechania A."/>
            <person name="Kim E."/>
        </authorList>
    </citation>
    <scope>NUCLEOTIDE SEQUENCE [LARGE SCALE GENOMIC DNA]</scope>
    <source>
        <strain evidence="10 11">PLY_AMNH</strain>
    </source>
</reference>
<organism evidence="10 11">
    <name type="scientific">Cymbomonas tetramitiformis</name>
    <dbReference type="NCBI Taxonomy" id="36881"/>
    <lineage>
        <taxon>Eukaryota</taxon>
        <taxon>Viridiplantae</taxon>
        <taxon>Chlorophyta</taxon>
        <taxon>Pyramimonadophyceae</taxon>
        <taxon>Pyramimonadales</taxon>
        <taxon>Pyramimonadaceae</taxon>
        <taxon>Cymbomonas</taxon>
    </lineage>
</organism>
<accession>A0AAE0C534</accession>
<protein>
    <recommendedName>
        <fullName evidence="7">Large ribosomal subunit protein mL45</fullName>
    </recommendedName>
    <alternativeName>
        <fullName evidence="8">39S ribosomal protein L45, mitochondrial</fullName>
    </alternativeName>
</protein>
<evidence type="ECO:0000256" key="3">
    <source>
        <dbReference type="ARBA" id="ARBA00022980"/>
    </source>
</evidence>
<gene>
    <name evidence="10" type="ORF">CYMTET_41944</name>
</gene>
<dbReference type="InterPro" id="IPR051975">
    <property type="entry name" value="mtLSU_mL45"/>
</dbReference>
<dbReference type="SUPFAM" id="SSF54427">
    <property type="entry name" value="NTF2-like"/>
    <property type="match status" value="1"/>
</dbReference>
<proteinExistence type="inferred from homology"/>
<dbReference type="Proteomes" id="UP001190700">
    <property type="component" value="Unassembled WGS sequence"/>
</dbReference>
<evidence type="ECO:0000259" key="9">
    <source>
        <dbReference type="Pfam" id="PF04280"/>
    </source>
</evidence>